<organism evidence="8 9">
    <name type="scientific">Metarhizium robertsii</name>
    <dbReference type="NCBI Taxonomy" id="568076"/>
    <lineage>
        <taxon>Eukaryota</taxon>
        <taxon>Fungi</taxon>
        <taxon>Dikarya</taxon>
        <taxon>Ascomycota</taxon>
        <taxon>Pezizomycotina</taxon>
        <taxon>Sordariomycetes</taxon>
        <taxon>Hypocreomycetidae</taxon>
        <taxon>Hypocreales</taxon>
        <taxon>Clavicipitaceae</taxon>
        <taxon>Metarhizium</taxon>
    </lineage>
</organism>
<feature type="transmembrane region" description="Helical" evidence="7">
    <location>
        <begin position="273"/>
        <end position="297"/>
    </location>
</feature>
<dbReference type="HOGENOM" id="CLU_004495_2_4_1"/>
<protein>
    <submittedName>
        <fullName evidence="8">Amino acid permease family protein</fullName>
    </submittedName>
</protein>
<feature type="transmembrane region" description="Helical" evidence="7">
    <location>
        <begin position="433"/>
        <end position="458"/>
    </location>
</feature>
<name>A0A0A1UR70_9HYPO</name>
<feature type="transmembrane region" description="Helical" evidence="7">
    <location>
        <begin position="128"/>
        <end position="152"/>
    </location>
</feature>
<dbReference type="EMBL" id="JELW01000033">
    <property type="protein sequence ID" value="EXU97772.1"/>
    <property type="molecule type" value="Genomic_DNA"/>
</dbReference>
<evidence type="ECO:0000256" key="4">
    <source>
        <dbReference type="ARBA" id="ARBA00022989"/>
    </source>
</evidence>
<dbReference type="GO" id="GO:0022857">
    <property type="term" value="F:transmembrane transporter activity"/>
    <property type="evidence" value="ECO:0007669"/>
    <property type="project" value="InterPro"/>
</dbReference>
<dbReference type="Gene3D" id="1.20.1740.10">
    <property type="entry name" value="Amino acid/polyamine transporter I"/>
    <property type="match status" value="1"/>
</dbReference>
<dbReference type="InterPro" id="IPR002293">
    <property type="entry name" value="AA/rel_permease1"/>
</dbReference>
<evidence type="ECO:0000256" key="7">
    <source>
        <dbReference type="SAM" id="Phobius"/>
    </source>
</evidence>
<evidence type="ECO:0000256" key="6">
    <source>
        <dbReference type="SAM" id="MobiDB-lite"/>
    </source>
</evidence>
<dbReference type="Proteomes" id="UP000030151">
    <property type="component" value="Unassembled WGS sequence"/>
</dbReference>
<keyword evidence="3 7" id="KW-0812">Transmembrane</keyword>
<accession>A0A0A1UR70</accession>
<feature type="transmembrane region" description="Helical" evidence="7">
    <location>
        <begin position="399"/>
        <end position="421"/>
    </location>
</feature>
<feature type="transmembrane region" description="Helical" evidence="7">
    <location>
        <begin position="318"/>
        <end position="338"/>
    </location>
</feature>
<dbReference type="PIRSF" id="PIRSF006060">
    <property type="entry name" value="AA_transporter"/>
    <property type="match status" value="1"/>
</dbReference>
<evidence type="ECO:0000256" key="3">
    <source>
        <dbReference type="ARBA" id="ARBA00022692"/>
    </source>
</evidence>
<evidence type="ECO:0000256" key="1">
    <source>
        <dbReference type="ARBA" id="ARBA00004141"/>
    </source>
</evidence>
<dbReference type="Pfam" id="PF13520">
    <property type="entry name" value="AA_permease_2"/>
    <property type="match status" value="1"/>
</dbReference>
<comment type="caution">
    <text evidence="8">The sequence shown here is derived from an EMBL/GenBank/DDBJ whole genome shotgun (WGS) entry which is preliminary data.</text>
</comment>
<comment type="subcellular location">
    <subcellularLocation>
        <location evidence="1">Membrane</location>
        <topology evidence="1">Multi-pass membrane protein</topology>
    </subcellularLocation>
</comment>
<sequence length="503" mass="54843">MDAPSENYTGSITSDTAEHDGSQPSTINKGTSFQTQKAFTTLSAIGTGYGATNTAVGLLLILGSTVPMGGSPLFFWGFILLIVVAWATASSLAELASAMPHPGGQYIWVNQLAPPSIRRGLSYSTAMISWLGAVATGASACLSASVGIFGVVSFLNPDFVYRRWMGFVVFQILNLVTMFCSFFEQALPKISKALLFVSVASAAVVFVTLFATSRQHASPETFFITISNTSGWQDGIAFLTGLSGINWSLCCLDLVTHLAEEIPSPSTNIPRALMWSIVVGFISGILVITSVFVNIPAVDADDDNSALILFYKISGSKAVAVGIWIPILVAIVGALWSIQVWQSRLSWTISRERGFPLHRYLGRIASEPFSTPVWSLVWSAAFSAAFGCLYLASEQAFNSLISTGLLLQYISYSTPVVLLLVQGRSTFRHGPFWYPRLGLMANLIMLGWTVVAIVFYCFPYQIPAEAEKMNYVSAVLIVVAFFICTIWFTFGRRNYQVNYFLRK</sequence>
<feature type="transmembrane region" description="Helical" evidence="7">
    <location>
        <begin position="194"/>
        <end position="212"/>
    </location>
</feature>
<keyword evidence="5 7" id="KW-0472">Membrane</keyword>
<evidence type="ECO:0000256" key="2">
    <source>
        <dbReference type="ARBA" id="ARBA00022448"/>
    </source>
</evidence>
<dbReference type="PANTHER" id="PTHR45649">
    <property type="entry name" value="AMINO-ACID PERMEASE BAT1"/>
    <property type="match status" value="1"/>
</dbReference>
<keyword evidence="4 7" id="KW-1133">Transmembrane helix</keyword>
<evidence type="ECO:0000313" key="9">
    <source>
        <dbReference type="Proteomes" id="UP000030151"/>
    </source>
</evidence>
<evidence type="ECO:0000256" key="5">
    <source>
        <dbReference type="ARBA" id="ARBA00023136"/>
    </source>
</evidence>
<gene>
    <name evidence="8" type="ORF">X797_009156</name>
</gene>
<feature type="transmembrane region" description="Helical" evidence="7">
    <location>
        <begin position="373"/>
        <end position="392"/>
    </location>
</feature>
<feature type="transmembrane region" description="Helical" evidence="7">
    <location>
        <begin position="38"/>
        <end position="61"/>
    </location>
</feature>
<proteinExistence type="predicted"/>
<evidence type="ECO:0000313" key="8">
    <source>
        <dbReference type="EMBL" id="EXU97772.1"/>
    </source>
</evidence>
<dbReference type="PANTHER" id="PTHR45649:SF7">
    <property type="entry name" value="CHOLINE TRANSPORT PROTEIN"/>
    <property type="match status" value="1"/>
</dbReference>
<dbReference type="eggNOG" id="KOG1289">
    <property type="taxonomic scope" value="Eukaryota"/>
</dbReference>
<keyword evidence="2" id="KW-0813">Transport</keyword>
<dbReference type="AlphaFoldDB" id="A0A0A1UR70"/>
<feature type="region of interest" description="Disordered" evidence="6">
    <location>
        <begin position="1"/>
        <end position="30"/>
    </location>
</feature>
<feature type="compositionally biased region" description="Polar residues" evidence="6">
    <location>
        <begin position="1"/>
        <end position="15"/>
    </location>
</feature>
<feature type="transmembrane region" description="Helical" evidence="7">
    <location>
        <begin position="470"/>
        <end position="490"/>
    </location>
</feature>
<feature type="transmembrane region" description="Helical" evidence="7">
    <location>
        <begin position="73"/>
        <end position="93"/>
    </location>
</feature>
<reference evidence="8 9" key="1">
    <citation type="submission" date="2014-02" db="EMBL/GenBank/DDBJ databases">
        <title>The genome sequence of the entomopathogenic fungus Metarhizium robertsii ARSEF 2575.</title>
        <authorList>
            <person name="Giuliano Garisto Donzelli B."/>
            <person name="Roe B.A."/>
            <person name="Macmil S.L."/>
            <person name="Krasnoff S.B."/>
            <person name="Gibson D.M."/>
        </authorList>
    </citation>
    <scope>NUCLEOTIDE SEQUENCE [LARGE SCALE GENOMIC DNA]</scope>
    <source>
        <strain evidence="8 9">ARSEF 2575</strain>
    </source>
</reference>
<dbReference type="GO" id="GO:0016020">
    <property type="term" value="C:membrane"/>
    <property type="evidence" value="ECO:0007669"/>
    <property type="project" value="UniProtKB-SubCell"/>
</dbReference>
<dbReference type="OrthoDB" id="3257095at2759"/>
<feature type="transmembrane region" description="Helical" evidence="7">
    <location>
        <begin position="164"/>
        <end position="182"/>
    </location>
</feature>